<sequence length="162" mass="16581">MINILYVYALFFAFFCSTVSSAPTSRATPSDIEALITELTSESNAASSMLGAFPSTGGSLLQALAIHTALSNLNQGFQSGTTDVLSLPMPISDADATAIINQVNSQLTPALGSLFAGIMKFPNDSTLGGVPALVKQDGATLSASVQGFYNVLGIATPVMPGS</sequence>
<evidence type="ECO:0000313" key="2">
    <source>
        <dbReference type="EMBL" id="KAF9442805.1"/>
    </source>
</evidence>
<feature type="signal peptide" evidence="1">
    <location>
        <begin position="1"/>
        <end position="21"/>
    </location>
</feature>
<accession>A0A9P5X3Z6</accession>
<gene>
    <name evidence="2" type="ORF">P691DRAFT_680784</name>
</gene>
<evidence type="ECO:0000256" key="1">
    <source>
        <dbReference type="SAM" id="SignalP"/>
    </source>
</evidence>
<reference evidence="2" key="1">
    <citation type="submission" date="2020-11" db="EMBL/GenBank/DDBJ databases">
        <authorList>
            <consortium name="DOE Joint Genome Institute"/>
            <person name="Ahrendt S."/>
            <person name="Riley R."/>
            <person name="Andreopoulos W."/>
            <person name="Labutti K."/>
            <person name="Pangilinan J."/>
            <person name="Ruiz-Duenas F.J."/>
            <person name="Barrasa J.M."/>
            <person name="Sanchez-Garcia M."/>
            <person name="Camarero S."/>
            <person name="Miyauchi S."/>
            <person name="Serrano A."/>
            <person name="Linde D."/>
            <person name="Babiker R."/>
            <person name="Drula E."/>
            <person name="Ayuso-Fernandez I."/>
            <person name="Pacheco R."/>
            <person name="Padilla G."/>
            <person name="Ferreira P."/>
            <person name="Barriuso J."/>
            <person name="Kellner H."/>
            <person name="Castanera R."/>
            <person name="Alfaro M."/>
            <person name="Ramirez L."/>
            <person name="Pisabarro A.G."/>
            <person name="Kuo A."/>
            <person name="Tritt A."/>
            <person name="Lipzen A."/>
            <person name="He G."/>
            <person name="Yan M."/>
            <person name="Ng V."/>
            <person name="Cullen D."/>
            <person name="Martin F."/>
            <person name="Rosso M.-N."/>
            <person name="Henrissat B."/>
            <person name="Hibbett D."/>
            <person name="Martinez A.T."/>
            <person name="Grigoriev I.V."/>
        </authorList>
    </citation>
    <scope>NUCLEOTIDE SEQUENCE</scope>
    <source>
        <strain evidence="2">MF-IS2</strain>
    </source>
</reference>
<dbReference type="InterPro" id="IPR021054">
    <property type="entry name" value="Cell_wall_mannoprotein_1"/>
</dbReference>
<keyword evidence="1" id="KW-0732">Signal</keyword>
<dbReference type="AlphaFoldDB" id="A0A9P5X3Z6"/>
<dbReference type="Proteomes" id="UP000807342">
    <property type="component" value="Unassembled WGS sequence"/>
</dbReference>
<dbReference type="EMBL" id="MU151565">
    <property type="protein sequence ID" value="KAF9442805.1"/>
    <property type="molecule type" value="Genomic_DNA"/>
</dbReference>
<feature type="chain" id="PRO_5040326300" evidence="1">
    <location>
        <begin position="22"/>
        <end position="162"/>
    </location>
</feature>
<keyword evidence="3" id="KW-1185">Reference proteome</keyword>
<proteinExistence type="predicted"/>
<comment type="caution">
    <text evidence="2">The sequence shown here is derived from an EMBL/GenBank/DDBJ whole genome shotgun (WGS) entry which is preliminary data.</text>
</comment>
<protein>
    <submittedName>
        <fullName evidence="2">Uncharacterized protein</fullName>
    </submittedName>
</protein>
<evidence type="ECO:0000313" key="3">
    <source>
        <dbReference type="Proteomes" id="UP000807342"/>
    </source>
</evidence>
<organism evidence="2 3">
    <name type="scientific">Macrolepiota fuliginosa MF-IS2</name>
    <dbReference type="NCBI Taxonomy" id="1400762"/>
    <lineage>
        <taxon>Eukaryota</taxon>
        <taxon>Fungi</taxon>
        <taxon>Dikarya</taxon>
        <taxon>Basidiomycota</taxon>
        <taxon>Agaricomycotina</taxon>
        <taxon>Agaricomycetes</taxon>
        <taxon>Agaricomycetidae</taxon>
        <taxon>Agaricales</taxon>
        <taxon>Agaricineae</taxon>
        <taxon>Agaricaceae</taxon>
        <taxon>Macrolepiota</taxon>
    </lineage>
</organism>
<dbReference type="OrthoDB" id="3485059at2759"/>
<dbReference type="Pfam" id="PF12296">
    <property type="entry name" value="HsbA"/>
    <property type="match status" value="1"/>
</dbReference>
<name>A0A9P5X3Z6_9AGAR</name>